<dbReference type="Pfam" id="PF17764">
    <property type="entry name" value="PriA_3primeBD"/>
    <property type="match status" value="1"/>
</dbReference>
<dbReference type="PANTHER" id="PTHR30580:SF0">
    <property type="entry name" value="PRIMOSOMAL PROTEIN N"/>
    <property type="match status" value="1"/>
</dbReference>
<evidence type="ECO:0000256" key="9">
    <source>
        <dbReference type="SAM" id="MobiDB-lite"/>
    </source>
</evidence>
<dbReference type="PANTHER" id="PTHR30580">
    <property type="entry name" value="PRIMOSOMAL PROTEIN N"/>
    <property type="match status" value="1"/>
</dbReference>
<evidence type="ECO:0000256" key="1">
    <source>
        <dbReference type="ARBA" id="ARBA00022515"/>
    </source>
</evidence>
<keyword evidence="7 8" id="KW-0238">DNA-binding</keyword>
<comment type="function">
    <text evidence="8">Initiates the restart of stalled replication forks, which reloads the replicative helicase on sites other than the origin of replication. Recognizes and binds to abandoned replication forks and remodels them to uncover a helicase loading site. Promotes assembly of the primosome at these replication forks.</text>
</comment>
<comment type="caution">
    <text evidence="8">As this protein does not have any detectable helicase domains, it probably does not have helicase activity.</text>
</comment>
<evidence type="ECO:0000259" key="10">
    <source>
        <dbReference type="Pfam" id="PF17764"/>
    </source>
</evidence>
<reference evidence="12" key="1">
    <citation type="journal article" date="2019" name="Int. J. Syst. Evol. Microbiol.">
        <title>The Global Catalogue of Microorganisms (GCM) 10K type strain sequencing project: providing services to taxonomists for standard genome sequencing and annotation.</title>
        <authorList>
            <consortium name="The Broad Institute Genomics Platform"/>
            <consortium name="The Broad Institute Genome Sequencing Center for Infectious Disease"/>
            <person name="Wu L."/>
            <person name="Ma J."/>
        </authorList>
    </citation>
    <scope>NUCLEOTIDE SEQUENCE [LARGE SCALE GENOMIC DNA]</scope>
    <source>
        <strain evidence="12">DFY28</strain>
    </source>
</reference>
<name>A0ABW1QUF6_9ACTN</name>
<keyword evidence="2 8" id="KW-0235">DNA replication</keyword>
<comment type="caution">
    <text evidence="11">The sequence shown here is derived from an EMBL/GenBank/DDBJ whole genome shotgun (WGS) entry which is preliminary data.</text>
</comment>
<dbReference type="InterPro" id="IPR005259">
    <property type="entry name" value="PriA"/>
</dbReference>
<comment type="subunit">
    <text evidence="8">Component of the replication restart primosome.</text>
</comment>
<feature type="binding site" evidence="8">
    <location>
        <position position="435"/>
    </location>
    <ligand>
        <name>Zn(2+)</name>
        <dbReference type="ChEBI" id="CHEBI:29105"/>
        <label>2</label>
    </ligand>
</feature>
<dbReference type="Proteomes" id="UP001596098">
    <property type="component" value="Unassembled WGS sequence"/>
</dbReference>
<gene>
    <name evidence="8" type="primary">priA</name>
    <name evidence="11" type="ORF">ACFPWU_05645</name>
</gene>
<feature type="binding site" evidence="8">
    <location>
        <position position="462"/>
    </location>
    <ligand>
        <name>Zn(2+)</name>
        <dbReference type="ChEBI" id="CHEBI:29105"/>
        <label>1</label>
    </ligand>
</feature>
<feature type="domain" description="Primosomal protein N' 3' DNA-binding" evidence="10">
    <location>
        <begin position="56"/>
        <end position="155"/>
    </location>
</feature>
<dbReference type="InterPro" id="IPR027417">
    <property type="entry name" value="P-loop_NTPase"/>
</dbReference>
<keyword evidence="5 8" id="KW-0862">Zinc</keyword>
<keyword evidence="1 8" id="KW-0639">Primosome</keyword>
<dbReference type="Gene3D" id="3.40.50.300">
    <property type="entry name" value="P-loop containing nucleotide triphosphate hydrolases"/>
    <property type="match status" value="1"/>
</dbReference>
<evidence type="ECO:0000313" key="11">
    <source>
        <dbReference type="EMBL" id="MFC6153146.1"/>
    </source>
</evidence>
<evidence type="ECO:0000256" key="3">
    <source>
        <dbReference type="ARBA" id="ARBA00022723"/>
    </source>
</evidence>
<dbReference type="HAMAP" id="MF_00983">
    <property type="entry name" value="PriA"/>
    <property type="match status" value="1"/>
</dbReference>
<comment type="cofactor">
    <cofactor evidence="8">
        <name>Zn(2+)</name>
        <dbReference type="ChEBI" id="CHEBI:29105"/>
    </cofactor>
    <text evidence="8">Binds 2 zinc ions per subunit.</text>
</comment>
<evidence type="ECO:0000256" key="8">
    <source>
        <dbReference type="HAMAP-Rule" id="MF_00983"/>
    </source>
</evidence>
<evidence type="ECO:0000256" key="6">
    <source>
        <dbReference type="ARBA" id="ARBA00022840"/>
    </source>
</evidence>
<evidence type="ECO:0000256" key="2">
    <source>
        <dbReference type="ARBA" id="ARBA00022705"/>
    </source>
</evidence>
<evidence type="ECO:0000313" key="12">
    <source>
        <dbReference type="Proteomes" id="UP001596098"/>
    </source>
</evidence>
<feature type="binding site" evidence="8">
    <location>
        <position position="453"/>
    </location>
    <ligand>
        <name>Zn(2+)</name>
        <dbReference type="ChEBI" id="CHEBI:29105"/>
        <label>2</label>
    </ligand>
</feature>
<dbReference type="RefSeq" id="WP_128221018.1">
    <property type="nucleotide sequence ID" value="NZ_CP034929.1"/>
</dbReference>
<keyword evidence="6 8" id="KW-0067">ATP-binding</keyword>
<keyword evidence="12" id="KW-1185">Reference proteome</keyword>
<dbReference type="EMBL" id="JBHSQI010000003">
    <property type="protein sequence ID" value="MFC6153146.1"/>
    <property type="molecule type" value="Genomic_DNA"/>
</dbReference>
<protein>
    <recommendedName>
        <fullName evidence="8">Probable replication restart protein PriA</fullName>
    </recommendedName>
    <alternativeName>
        <fullName evidence="8">Putative ATP-dependent DNA helicase PriA</fullName>
    </alternativeName>
</protein>
<organism evidence="11 12">
    <name type="scientific">Nocardioides yefusunii</name>
    <dbReference type="NCBI Taxonomy" id="2500546"/>
    <lineage>
        <taxon>Bacteria</taxon>
        <taxon>Bacillati</taxon>
        <taxon>Actinomycetota</taxon>
        <taxon>Actinomycetes</taxon>
        <taxon>Propionibacteriales</taxon>
        <taxon>Nocardioidaceae</taxon>
        <taxon>Nocardioides</taxon>
    </lineage>
</organism>
<feature type="binding site" evidence="8">
    <location>
        <position position="432"/>
    </location>
    <ligand>
        <name>Zn(2+)</name>
        <dbReference type="ChEBI" id="CHEBI:29105"/>
        <label>2</label>
    </ligand>
</feature>
<dbReference type="Gene3D" id="3.40.1440.60">
    <property type="entry name" value="PriA, 3(prime) DNA-binding domain"/>
    <property type="match status" value="1"/>
</dbReference>
<evidence type="ECO:0000256" key="7">
    <source>
        <dbReference type="ARBA" id="ARBA00023125"/>
    </source>
</evidence>
<dbReference type="SUPFAM" id="SSF52540">
    <property type="entry name" value="P-loop containing nucleoside triphosphate hydrolases"/>
    <property type="match status" value="1"/>
</dbReference>
<evidence type="ECO:0000256" key="4">
    <source>
        <dbReference type="ARBA" id="ARBA00022741"/>
    </source>
</evidence>
<proteinExistence type="inferred from homology"/>
<evidence type="ECO:0000256" key="5">
    <source>
        <dbReference type="ARBA" id="ARBA00022833"/>
    </source>
</evidence>
<comment type="similarity">
    <text evidence="8">Belongs to the helicase family. PriA subfamily.</text>
</comment>
<feature type="binding site" evidence="8">
    <location>
        <position position="450"/>
    </location>
    <ligand>
        <name>Zn(2+)</name>
        <dbReference type="ChEBI" id="CHEBI:29105"/>
        <label>2</label>
    </ligand>
</feature>
<keyword evidence="4 8" id="KW-0547">Nucleotide-binding</keyword>
<feature type="binding site" evidence="8">
    <location>
        <position position="426"/>
    </location>
    <ligand>
        <name>Zn(2+)</name>
        <dbReference type="ChEBI" id="CHEBI:29105"/>
        <label>1</label>
    </ligand>
</feature>
<feature type="binding site" evidence="8">
    <location>
        <position position="465"/>
    </location>
    <ligand>
        <name>Zn(2+)</name>
        <dbReference type="ChEBI" id="CHEBI:29105"/>
        <label>1</label>
    </ligand>
</feature>
<dbReference type="InterPro" id="IPR041222">
    <property type="entry name" value="PriA_3primeBD"/>
</dbReference>
<feature type="region of interest" description="Disordered" evidence="9">
    <location>
        <begin position="28"/>
        <end position="49"/>
    </location>
</feature>
<feature type="binding site" evidence="8">
    <location>
        <position position="423"/>
    </location>
    <ligand>
        <name>Zn(2+)</name>
        <dbReference type="ChEBI" id="CHEBI:29105"/>
        <label>1</label>
    </ligand>
</feature>
<accession>A0ABW1QUF6</accession>
<keyword evidence="3 8" id="KW-0479">Metal-binding</keyword>
<sequence>MSDIHEAGQLDMLPGLRDSVRAVVRQEVDKARSSVSRRDKKRAADAEPAETNPIARVLVDVPVAHLDRPFDYLVPKKYDEDCRPGVRVKVPFGGQDVDGFVLERGEESDHVGQLRPLRRVVSPEPVLTPEIADLTEQIAARYAGARADVLRLAVPPRHATAEAEAPEAVPGVVPTSVHDAAAAEQAWSMHTHGPAFVQHLAAGESPRAVWQAVPGTDWATLVAHAAAATAASGRGVVICVPDHRDVARVSAALHAVAGPESHAVLAADVGPAARYTAFLAALRGTRRIVVGTRSAAFAPVRDLGLVVIWDDGDDHHSEQRAPYPHAREVLLTRALSTGAASLVGGFTRTVEAEYLVRTGFAREIAGDRAVVRQAALVDAHWLQDRSVATRIPQRVVQMMKQALAEGPVLVQTPRTGYLPTLACERCRTPARCSACTGPLHLDSPIEPPSCRWCGQTHPGWRCTECGHHGMRAPVIGRDRTAEELGRLLPGVTVRSSGGDRILDSIGTKPVVVVATPGAEPVAEGGYAAVVLLDVWLSLGRAELRADEEVLRKWLNAAGLVRTGARVAVVGDPSLPVIQALVRWDPAGFAAREIETRVETHLPPAVRMATVTGTEAALEEALRLVDMPDVVEVLGPVPVDEDAVPNVGDEPQMRYVLRVPRAMGATLSQALGDMQRARAAHRATPVRVRVDPLSL</sequence>
<dbReference type="InterPro" id="IPR042115">
    <property type="entry name" value="PriA_3primeBD_sf"/>
</dbReference>